<sequence>MKQILYALALTACAPAAWAADKLSLTEVSSYLNGLKTAQASFTQINDDGSLSTGKLFMHRPGKMRFEYDGPDAGVVVAGAGAVVIFDPKSNQRPETYPLRRTPLSVILARNVDLARANMVVGHSFDGTATIVRAQDPEHPEYGSIDLMFTDSPVQLRKWVINDDAGGQTTVVLGALETGVKLSSRLFDTELNKNER</sequence>
<name>A0A844ANE0_9RHOB</name>
<reference evidence="3 4" key="1">
    <citation type="submission" date="2019-10" db="EMBL/GenBank/DDBJ databases">
        <title>Epibacterium sp. nov., isolated from seawater.</title>
        <authorList>
            <person name="Zhang X."/>
            <person name="Li N."/>
        </authorList>
    </citation>
    <scope>NUCLEOTIDE SEQUENCE [LARGE SCALE GENOMIC DNA]</scope>
    <source>
        <strain evidence="3 4">SM1969</strain>
    </source>
</reference>
<dbReference type="CDD" id="cd16325">
    <property type="entry name" value="LolA"/>
    <property type="match status" value="1"/>
</dbReference>
<dbReference type="Proteomes" id="UP000436694">
    <property type="component" value="Unassembled WGS sequence"/>
</dbReference>
<evidence type="ECO:0000256" key="1">
    <source>
        <dbReference type="ARBA" id="ARBA00022729"/>
    </source>
</evidence>
<comment type="caution">
    <text evidence="3">The sequence shown here is derived from an EMBL/GenBank/DDBJ whole genome shotgun (WGS) entry which is preliminary data.</text>
</comment>
<keyword evidence="3" id="KW-0449">Lipoprotein</keyword>
<keyword evidence="1 2" id="KW-0732">Signal</keyword>
<feature type="signal peptide" evidence="2">
    <location>
        <begin position="1"/>
        <end position="19"/>
    </location>
</feature>
<dbReference type="SUPFAM" id="SSF89392">
    <property type="entry name" value="Prokaryotic lipoproteins and lipoprotein localization factors"/>
    <property type="match status" value="1"/>
</dbReference>
<dbReference type="RefSeq" id="WP_153545326.1">
    <property type="nucleotide sequence ID" value="NZ_WIXK01000002.1"/>
</dbReference>
<dbReference type="Pfam" id="PF03548">
    <property type="entry name" value="LolA"/>
    <property type="match status" value="1"/>
</dbReference>
<gene>
    <name evidence="3" type="ORF">GG681_03915</name>
</gene>
<feature type="chain" id="PRO_5032496077" evidence="2">
    <location>
        <begin position="20"/>
        <end position="196"/>
    </location>
</feature>
<organism evidence="3 4">
    <name type="scientific">Tritonibacter aquimaris</name>
    <dbReference type="NCBI Taxonomy" id="2663379"/>
    <lineage>
        <taxon>Bacteria</taxon>
        <taxon>Pseudomonadati</taxon>
        <taxon>Pseudomonadota</taxon>
        <taxon>Alphaproteobacteria</taxon>
        <taxon>Rhodobacterales</taxon>
        <taxon>Paracoccaceae</taxon>
        <taxon>Tritonibacter</taxon>
    </lineage>
</organism>
<dbReference type="PANTHER" id="PTHR35869">
    <property type="entry name" value="OUTER-MEMBRANE LIPOPROTEIN CARRIER PROTEIN"/>
    <property type="match status" value="1"/>
</dbReference>
<dbReference type="AlphaFoldDB" id="A0A844ANE0"/>
<dbReference type="InterPro" id="IPR029046">
    <property type="entry name" value="LolA/LolB/LppX"/>
</dbReference>
<protein>
    <submittedName>
        <fullName evidence="3">Outer membrane lipoprotein carrier protein LolA</fullName>
    </submittedName>
</protein>
<dbReference type="PANTHER" id="PTHR35869:SF1">
    <property type="entry name" value="OUTER-MEMBRANE LIPOPROTEIN CARRIER PROTEIN"/>
    <property type="match status" value="1"/>
</dbReference>
<proteinExistence type="predicted"/>
<keyword evidence="4" id="KW-1185">Reference proteome</keyword>
<evidence type="ECO:0000313" key="3">
    <source>
        <dbReference type="EMBL" id="MQY41773.1"/>
    </source>
</evidence>
<evidence type="ECO:0000313" key="4">
    <source>
        <dbReference type="Proteomes" id="UP000436694"/>
    </source>
</evidence>
<accession>A0A844ANE0</accession>
<dbReference type="EMBL" id="WIXK01000002">
    <property type="protein sequence ID" value="MQY41773.1"/>
    <property type="molecule type" value="Genomic_DNA"/>
</dbReference>
<dbReference type="Gene3D" id="2.50.20.10">
    <property type="entry name" value="Lipoprotein localisation LolA/LolB/LppX"/>
    <property type="match status" value="1"/>
</dbReference>
<evidence type="ECO:0000256" key="2">
    <source>
        <dbReference type="SAM" id="SignalP"/>
    </source>
</evidence>
<dbReference type="InterPro" id="IPR004564">
    <property type="entry name" value="OM_lipoprot_carrier_LolA-like"/>
</dbReference>